<dbReference type="AlphaFoldDB" id="A0A8X7C9T3"/>
<reference evidence="1" key="1">
    <citation type="submission" date="2020-08" db="EMBL/GenBank/DDBJ databases">
        <title>Multicomponent nature underlies the extraordinary mechanical properties of spider dragline silk.</title>
        <authorList>
            <person name="Kono N."/>
            <person name="Nakamura H."/>
            <person name="Mori M."/>
            <person name="Yoshida Y."/>
            <person name="Ohtoshi R."/>
            <person name="Malay A.D."/>
            <person name="Moran D.A.P."/>
            <person name="Tomita M."/>
            <person name="Numata K."/>
            <person name="Arakawa K."/>
        </authorList>
    </citation>
    <scope>NUCLEOTIDE SEQUENCE</scope>
</reference>
<evidence type="ECO:0000313" key="2">
    <source>
        <dbReference type="Proteomes" id="UP000886998"/>
    </source>
</evidence>
<keyword evidence="2" id="KW-1185">Reference proteome</keyword>
<name>A0A8X7C9T3_9ARAC</name>
<protein>
    <submittedName>
        <fullName evidence="1">Retrovirus-related Pol polyprotein from transposon opus</fullName>
    </submittedName>
</protein>
<evidence type="ECO:0000313" key="1">
    <source>
        <dbReference type="EMBL" id="GFY58998.1"/>
    </source>
</evidence>
<dbReference type="EMBL" id="BMAV01012377">
    <property type="protein sequence ID" value="GFY58998.1"/>
    <property type="molecule type" value="Genomic_DNA"/>
</dbReference>
<sequence>MRTFDPNEGDICFYLILFKIQAPRVHIKEEDWVTNLVGLLPLEMENWIVREPEEKILQGYERRERKDRAFKVAEVKISEVQVAEVKVAEDEGKVVTERSNGEVVMENKK</sequence>
<comment type="caution">
    <text evidence="1">The sequence shown here is derived from an EMBL/GenBank/DDBJ whole genome shotgun (WGS) entry which is preliminary data.</text>
</comment>
<proteinExistence type="predicted"/>
<accession>A0A8X7C9T3</accession>
<dbReference type="Proteomes" id="UP000886998">
    <property type="component" value="Unassembled WGS sequence"/>
</dbReference>
<organism evidence="1 2">
    <name type="scientific">Trichonephila inaurata madagascariensis</name>
    <dbReference type="NCBI Taxonomy" id="2747483"/>
    <lineage>
        <taxon>Eukaryota</taxon>
        <taxon>Metazoa</taxon>
        <taxon>Ecdysozoa</taxon>
        <taxon>Arthropoda</taxon>
        <taxon>Chelicerata</taxon>
        <taxon>Arachnida</taxon>
        <taxon>Araneae</taxon>
        <taxon>Araneomorphae</taxon>
        <taxon>Entelegynae</taxon>
        <taxon>Araneoidea</taxon>
        <taxon>Nephilidae</taxon>
        <taxon>Trichonephila</taxon>
        <taxon>Trichonephila inaurata</taxon>
    </lineage>
</organism>
<gene>
    <name evidence="1" type="ORF">TNIN_471711</name>
</gene>